<dbReference type="EMBL" id="JARPYI010000001">
    <property type="protein sequence ID" value="MDT2598795.1"/>
    <property type="molecule type" value="Genomic_DNA"/>
</dbReference>
<dbReference type="Pfam" id="PF02687">
    <property type="entry name" value="FtsX"/>
    <property type="match status" value="1"/>
</dbReference>
<dbReference type="RefSeq" id="WP_311820992.1">
    <property type="nucleotide sequence ID" value="NZ_JARPYF010000001.1"/>
</dbReference>
<comment type="subcellular location">
    <subcellularLocation>
        <location evidence="1">Cell membrane</location>
        <topology evidence="1">Multi-pass membrane protein</topology>
    </subcellularLocation>
</comment>
<evidence type="ECO:0000256" key="1">
    <source>
        <dbReference type="ARBA" id="ARBA00004651"/>
    </source>
</evidence>
<comment type="caution">
    <text evidence="8">The sequence shown here is derived from an EMBL/GenBank/DDBJ whole genome shotgun (WGS) entry which is preliminary data.</text>
</comment>
<evidence type="ECO:0000256" key="6">
    <source>
        <dbReference type="SAM" id="Phobius"/>
    </source>
</evidence>
<evidence type="ECO:0000256" key="2">
    <source>
        <dbReference type="ARBA" id="ARBA00022475"/>
    </source>
</evidence>
<name>A0ABU3EV98_9ENTE</name>
<reference evidence="8 9" key="1">
    <citation type="submission" date="2023-03" db="EMBL/GenBank/DDBJ databases">
        <authorList>
            <person name="Shen W."/>
            <person name="Cai J."/>
        </authorList>
    </citation>
    <scope>NUCLEOTIDE SEQUENCE [LARGE SCALE GENOMIC DNA]</scope>
    <source>
        <strain evidence="8 9">D6-4</strain>
    </source>
</reference>
<dbReference type="PANTHER" id="PTHR30572:SF9">
    <property type="entry name" value="ABC TRANSPORTER PERMEASE PROTEIN"/>
    <property type="match status" value="1"/>
</dbReference>
<accession>A0ABU3EV98</accession>
<evidence type="ECO:0000313" key="8">
    <source>
        <dbReference type="EMBL" id="MDT2598795.1"/>
    </source>
</evidence>
<keyword evidence="4 6" id="KW-1133">Transmembrane helix</keyword>
<feature type="transmembrane region" description="Helical" evidence="6">
    <location>
        <begin position="467"/>
        <end position="490"/>
    </location>
</feature>
<evidence type="ECO:0000256" key="3">
    <source>
        <dbReference type="ARBA" id="ARBA00022692"/>
    </source>
</evidence>
<dbReference type="InterPro" id="IPR050250">
    <property type="entry name" value="Macrolide_Exporter_MacB"/>
</dbReference>
<keyword evidence="3 6" id="KW-0812">Transmembrane</keyword>
<dbReference type="Proteomes" id="UP001252875">
    <property type="component" value="Unassembled WGS sequence"/>
</dbReference>
<dbReference type="PANTHER" id="PTHR30572">
    <property type="entry name" value="MEMBRANE COMPONENT OF TRANSPORTER-RELATED"/>
    <property type="match status" value="1"/>
</dbReference>
<evidence type="ECO:0000256" key="5">
    <source>
        <dbReference type="ARBA" id="ARBA00023136"/>
    </source>
</evidence>
<protein>
    <submittedName>
        <fullName evidence="8">ABC transporter permease</fullName>
    </submittedName>
</protein>
<gene>
    <name evidence="8" type="ORF">P7D85_03360</name>
</gene>
<dbReference type="InterPro" id="IPR003838">
    <property type="entry name" value="ABC3_permease_C"/>
</dbReference>
<organism evidence="8 9">
    <name type="scientific">Enterococcus hulanensis</name>
    <dbReference type="NCBI Taxonomy" id="2559929"/>
    <lineage>
        <taxon>Bacteria</taxon>
        <taxon>Bacillati</taxon>
        <taxon>Bacillota</taxon>
        <taxon>Bacilli</taxon>
        <taxon>Lactobacillales</taxon>
        <taxon>Enterococcaceae</taxon>
        <taxon>Enterococcus</taxon>
    </lineage>
</organism>
<feature type="domain" description="ABC3 transporter permease C-terminal" evidence="7">
    <location>
        <begin position="349"/>
        <end position="494"/>
    </location>
</feature>
<feature type="transmembrane region" description="Helical" evidence="6">
    <location>
        <begin position="348"/>
        <end position="369"/>
    </location>
</feature>
<keyword evidence="9" id="KW-1185">Reference proteome</keyword>
<evidence type="ECO:0000256" key="4">
    <source>
        <dbReference type="ARBA" id="ARBA00022989"/>
    </source>
</evidence>
<evidence type="ECO:0000259" key="7">
    <source>
        <dbReference type="Pfam" id="PF02687"/>
    </source>
</evidence>
<proteinExistence type="predicted"/>
<evidence type="ECO:0000313" key="9">
    <source>
        <dbReference type="Proteomes" id="UP001252875"/>
    </source>
</evidence>
<keyword evidence="5 6" id="KW-0472">Membrane</keyword>
<keyword evidence="2" id="KW-1003">Cell membrane</keyword>
<sequence length="499" mass="55218">MDFKKRAISSIVRRKGKSVILFLVVFILGNVIAGAVAIQQSTTNVEVETKKKMRPVATVEMDYEAYEKEMSAAAAGEDQAINEPKVKDYEKISKLPYVKRYNLFISSGVGTNKLKGVTDPNGGMSYGGSSKYMFSLKGYNNKDILDVSEGLIKLTEGDGFTDNDIKKGSDAVIISQEVAEKNNLSVGDNFVLDAVVEVMMEAEDTEASEEEALQMQPKSATFDQPMRVAGIFNVVQKKADTQQTEQQRSDKEWRALEQMNTIYTTEGAAKAIQKKSDEKMGTSTDEGSAGEESIYYETTYVLKSSEDMDAFREDADALLPEYYHVVASTDQYEQVAGGLTKLNTIAKYIVVVAVVATLLILSLVVLLFLRDRKHELGIYLSFGESRGKVIAQIVLELLLISSVALLFSLITGNFLGGAISRSLIQSDWISNAAQPNQYFYMNNLMQSDLSFADIQQAYKVTFSFGYILTYLLVGLGTVLISAILPLLYILRINPKKIMM</sequence>
<feature type="transmembrane region" description="Helical" evidence="6">
    <location>
        <begin position="389"/>
        <end position="410"/>
    </location>
</feature>